<evidence type="ECO:0000256" key="1">
    <source>
        <dbReference type="SAM" id="MobiDB-lite"/>
    </source>
</evidence>
<sequence length="159" mass="17428">MHGSLKNNTGAVNTETRGGGGAAERGGEEKPLCRWRLLSCQRVEAEFKRGSEECIIIEPRHSFPSQPVPGVLLPLFSYSSYSSSPNERKRERRHRHFSPLIGLHHPKLAAHLQHNKPASVHLRPVEQRQGSSAVAVCGRAQGGGCTGSCQCQEEPEEAE</sequence>
<organism evidence="2 3">
    <name type="scientific">Pleuronectes platessa</name>
    <name type="common">European plaice</name>
    <dbReference type="NCBI Taxonomy" id="8262"/>
    <lineage>
        <taxon>Eukaryota</taxon>
        <taxon>Metazoa</taxon>
        <taxon>Chordata</taxon>
        <taxon>Craniata</taxon>
        <taxon>Vertebrata</taxon>
        <taxon>Euteleostomi</taxon>
        <taxon>Actinopterygii</taxon>
        <taxon>Neopterygii</taxon>
        <taxon>Teleostei</taxon>
        <taxon>Neoteleostei</taxon>
        <taxon>Acanthomorphata</taxon>
        <taxon>Carangaria</taxon>
        <taxon>Pleuronectiformes</taxon>
        <taxon>Pleuronectoidei</taxon>
        <taxon>Pleuronectidae</taxon>
        <taxon>Pleuronectes</taxon>
    </lineage>
</organism>
<evidence type="ECO:0000313" key="2">
    <source>
        <dbReference type="EMBL" id="CAB1418125.1"/>
    </source>
</evidence>
<feature type="compositionally biased region" description="Polar residues" evidence="1">
    <location>
        <begin position="1"/>
        <end position="13"/>
    </location>
</feature>
<dbReference type="EMBL" id="CADEAL010000306">
    <property type="protein sequence ID" value="CAB1418125.1"/>
    <property type="molecule type" value="Genomic_DNA"/>
</dbReference>
<dbReference type="AlphaFoldDB" id="A0A9N7Y4L4"/>
<proteinExistence type="predicted"/>
<comment type="caution">
    <text evidence="2">The sequence shown here is derived from an EMBL/GenBank/DDBJ whole genome shotgun (WGS) entry which is preliminary data.</text>
</comment>
<name>A0A9N7Y4L4_PLEPL</name>
<dbReference type="Proteomes" id="UP001153269">
    <property type="component" value="Unassembled WGS sequence"/>
</dbReference>
<evidence type="ECO:0000313" key="3">
    <source>
        <dbReference type="Proteomes" id="UP001153269"/>
    </source>
</evidence>
<accession>A0A9N7Y4L4</accession>
<gene>
    <name evidence="2" type="ORF">PLEPLA_LOCUS5947</name>
</gene>
<feature type="region of interest" description="Disordered" evidence="1">
    <location>
        <begin position="1"/>
        <end position="27"/>
    </location>
</feature>
<reference evidence="2" key="1">
    <citation type="submission" date="2020-03" db="EMBL/GenBank/DDBJ databases">
        <authorList>
            <person name="Weist P."/>
        </authorList>
    </citation>
    <scope>NUCLEOTIDE SEQUENCE</scope>
</reference>
<protein>
    <submittedName>
        <fullName evidence="2">Uncharacterized protein</fullName>
    </submittedName>
</protein>
<keyword evidence="3" id="KW-1185">Reference proteome</keyword>